<feature type="region of interest" description="Disordered" evidence="4">
    <location>
        <begin position="250"/>
        <end position="430"/>
    </location>
</feature>
<dbReference type="PANTHER" id="PTHR42760">
    <property type="entry name" value="SHORT-CHAIN DEHYDROGENASES/REDUCTASES FAMILY MEMBER"/>
    <property type="match status" value="1"/>
</dbReference>
<evidence type="ECO:0000256" key="3">
    <source>
        <dbReference type="ARBA" id="ARBA00023002"/>
    </source>
</evidence>
<dbReference type="EMBL" id="JAVFHQ010000003">
    <property type="protein sequence ID" value="KAK4549744.1"/>
    <property type="molecule type" value="Genomic_DNA"/>
</dbReference>
<accession>A0AAV9JVI5</accession>
<protein>
    <submittedName>
        <fullName evidence="5">Uncharacterized protein</fullName>
    </submittedName>
</protein>
<dbReference type="CDD" id="cd21372">
    <property type="entry name" value="cwf21_CWC21-like"/>
    <property type="match status" value="1"/>
</dbReference>
<feature type="compositionally biased region" description="Polar residues" evidence="4">
    <location>
        <begin position="368"/>
        <end position="393"/>
    </location>
</feature>
<dbReference type="SUPFAM" id="SSF51735">
    <property type="entry name" value="NAD(P)-binding Rossmann-fold domains"/>
    <property type="match status" value="1"/>
</dbReference>
<proteinExistence type="inferred from homology"/>
<dbReference type="Gene3D" id="3.40.50.720">
    <property type="entry name" value="NAD(P)-binding Rossmann-like Domain"/>
    <property type="match status" value="1"/>
</dbReference>
<dbReference type="InterPro" id="IPR020904">
    <property type="entry name" value="Sc_DH/Rdtase_CS"/>
</dbReference>
<dbReference type="PANTHER" id="PTHR42760:SF111">
    <property type="entry name" value="3-OXOACYL-(ACYL-CARRIER-PROTEIN) REDUCTASE (AFU_ORTHOLOGUE AFUA_1G10100)"/>
    <property type="match status" value="1"/>
</dbReference>
<feature type="compositionally biased region" description="Low complexity" evidence="4">
    <location>
        <begin position="346"/>
        <end position="360"/>
    </location>
</feature>
<dbReference type="CDD" id="cd05233">
    <property type="entry name" value="SDR_c"/>
    <property type="match status" value="1"/>
</dbReference>
<feature type="compositionally biased region" description="Basic and acidic residues" evidence="4">
    <location>
        <begin position="251"/>
        <end position="272"/>
    </location>
</feature>
<name>A0AAV9JVI5_9PEZI</name>
<dbReference type="InterPro" id="IPR002347">
    <property type="entry name" value="SDR_fam"/>
</dbReference>
<sequence length="659" mass="73325">MAPMASSSAKGGKDMLSLQEIVFSCGMCQATPSEVYATRESNHGFHSGSADEDGTVTKLWIAECSHITCGKHLEGGAAPFHPKDMQPLAPCPHCMEKGDHSFKELYSIRGLAEGEYDARIPTSWTDCPPIKLDGSVPGMEAMRFQYMNLARYAQCIDKQLRKTEHKWQTMEAAYSKERKHRRQTQAEVLELRARVEDLGKGEAQLKKWELRKPLINHYLGAVGEMARDIETMRSQLSRLGYHVPERSYTFEPDKALKPKETAPDQRDLDQHYGESFSSSSTAVAAKHDNSSSSRKRKLAEYTADVAQSTVRERPPRRSSRDLMPPPLPRLQAPRYRVPPSVEPIASQPFRRPPSSRQSVRVFEDRSWRPQQSDSHGSQHTSTYAPSRPQSTANRGRISFQPGQQPTSLARSQEQALSQIRGVRGLSSQGVQKRTYESGIGAATCENLASKGCSLIINYTSDSSAEKTQKFAEQLQTNYGVRCLPVQADMGSENGPAHIVNTALNYFARPKTRKLQIDVVINNAGVASKTPLEDSECQEFARLYNVNVRGPLLLMKAVMPYLPYDRSGRVVNVSSVSSSLGFHEDGMYGGTKAALEAMTRTWARELSERCTCNAVNPGPVATDMYAGTSQEFQQKMSHWTRNTPLAAIRPDVDRQDLAGM</sequence>
<feature type="compositionally biased region" description="Polar residues" evidence="4">
    <location>
        <begin position="400"/>
        <end position="417"/>
    </location>
</feature>
<dbReference type="GO" id="GO:0016616">
    <property type="term" value="F:oxidoreductase activity, acting on the CH-OH group of donors, NAD or NADP as acceptor"/>
    <property type="evidence" value="ECO:0007669"/>
    <property type="project" value="TreeGrafter"/>
</dbReference>
<dbReference type="Proteomes" id="UP001324427">
    <property type="component" value="Unassembled WGS sequence"/>
</dbReference>
<dbReference type="FunFam" id="3.40.50.720:FF:000374">
    <property type="entry name" value="3-oxoacyl-(Acyl-carrier-protein) reductase"/>
    <property type="match status" value="1"/>
</dbReference>
<keyword evidence="2" id="KW-0521">NADP</keyword>
<gene>
    <name evidence="5" type="ORF">LTR36_005045</name>
</gene>
<feature type="compositionally biased region" description="Basic and acidic residues" evidence="4">
    <location>
        <begin position="310"/>
        <end position="320"/>
    </location>
</feature>
<dbReference type="PRINTS" id="PR00080">
    <property type="entry name" value="SDRFAMILY"/>
</dbReference>
<dbReference type="AlphaFoldDB" id="A0AAV9JVI5"/>
<dbReference type="PRINTS" id="PR00081">
    <property type="entry name" value="GDHRDH"/>
</dbReference>
<organism evidence="5 6">
    <name type="scientific">Oleoguttula mirabilis</name>
    <dbReference type="NCBI Taxonomy" id="1507867"/>
    <lineage>
        <taxon>Eukaryota</taxon>
        <taxon>Fungi</taxon>
        <taxon>Dikarya</taxon>
        <taxon>Ascomycota</taxon>
        <taxon>Pezizomycotina</taxon>
        <taxon>Dothideomycetes</taxon>
        <taxon>Dothideomycetidae</taxon>
        <taxon>Mycosphaerellales</taxon>
        <taxon>Teratosphaeriaceae</taxon>
        <taxon>Oleoguttula</taxon>
    </lineage>
</organism>
<dbReference type="PROSITE" id="PS00061">
    <property type="entry name" value="ADH_SHORT"/>
    <property type="match status" value="1"/>
</dbReference>
<dbReference type="Pfam" id="PF13561">
    <property type="entry name" value="adh_short_C2"/>
    <property type="match status" value="1"/>
</dbReference>
<keyword evidence="6" id="KW-1185">Reference proteome</keyword>
<evidence type="ECO:0000256" key="2">
    <source>
        <dbReference type="ARBA" id="ARBA00022857"/>
    </source>
</evidence>
<evidence type="ECO:0000256" key="1">
    <source>
        <dbReference type="ARBA" id="ARBA00006484"/>
    </source>
</evidence>
<comment type="caution">
    <text evidence="5">The sequence shown here is derived from an EMBL/GenBank/DDBJ whole genome shotgun (WGS) entry which is preliminary data.</text>
</comment>
<dbReference type="GO" id="GO:0048038">
    <property type="term" value="F:quinone binding"/>
    <property type="evidence" value="ECO:0007669"/>
    <property type="project" value="TreeGrafter"/>
</dbReference>
<reference evidence="5 6" key="1">
    <citation type="submission" date="2021-11" db="EMBL/GenBank/DDBJ databases">
        <title>Black yeast isolated from Biological Soil Crust.</title>
        <authorList>
            <person name="Kurbessoian T."/>
        </authorList>
    </citation>
    <scope>NUCLEOTIDE SEQUENCE [LARGE SCALE GENOMIC DNA]</scope>
    <source>
        <strain evidence="5 6">CCFEE 5522</strain>
    </source>
</reference>
<dbReference type="GO" id="GO:0006633">
    <property type="term" value="P:fatty acid biosynthetic process"/>
    <property type="evidence" value="ECO:0007669"/>
    <property type="project" value="TreeGrafter"/>
</dbReference>
<evidence type="ECO:0000313" key="6">
    <source>
        <dbReference type="Proteomes" id="UP001324427"/>
    </source>
</evidence>
<comment type="similarity">
    <text evidence="1">Belongs to the short-chain dehydrogenases/reductases (SDR) family.</text>
</comment>
<evidence type="ECO:0000256" key="4">
    <source>
        <dbReference type="SAM" id="MobiDB-lite"/>
    </source>
</evidence>
<dbReference type="InterPro" id="IPR036291">
    <property type="entry name" value="NAD(P)-bd_dom_sf"/>
</dbReference>
<keyword evidence="3" id="KW-0560">Oxidoreductase</keyword>
<evidence type="ECO:0000313" key="5">
    <source>
        <dbReference type="EMBL" id="KAK4549744.1"/>
    </source>
</evidence>